<feature type="compositionally biased region" description="Basic and acidic residues" evidence="1">
    <location>
        <begin position="258"/>
        <end position="268"/>
    </location>
</feature>
<keyword evidence="2" id="KW-0812">Transmembrane</keyword>
<feature type="compositionally biased region" description="Low complexity" evidence="1">
    <location>
        <begin position="248"/>
        <end position="257"/>
    </location>
</feature>
<feature type="transmembrane region" description="Helical" evidence="2">
    <location>
        <begin position="320"/>
        <end position="341"/>
    </location>
</feature>
<keyword evidence="2" id="KW-1133">Transmembrane helix</keyword>
<keyword evidence="4" id="KW-1185">Reference proteome</keyword>
<organism evidence="3 4">
    <name type="scientific">Cylindrodendrum hubeiense</name>
    <dbReference type="NCBI Taxonomy" id="595255"/>
    <lineage>
        <taxon>Eukaryota</taxon>
        <taxon>Fungi</taxon>
        <taxon>Dikarya</taxon>
        <taxon>Ascomycota</taxon>
        <taxon>Pezizomycotina</taxon>
        <taxon>Sordariomycetes</taxon>
        <taxon>Hypocreomycetidae</taxon>
        <taxon>Hypocreales</taxon>
        <taxon>Nectriaceae</taxon>
        <taxon>Cylindrodendrum</taxon>
    </lineage>
</organism>
<accession>A0A9P5LDR4</accession>
<comment type="caution">
    <text evidence="3">The sequence shown here is derived from an EMBL/GenBank/DDBJ whole genome shotgun (WGS) entry which is preliminary data.</text>
</comment>
<reference evidence="3" key="1">
    <citation type="submission" date="2020-03" db="EMBL/GenBank/DDBJ databases">
        <title>Draft Genome Sequence of Cylindrodendrum hubeiense.</title>
        <authorList>
            <person name="Buettner E."/>
            <person name="Kellner H."/>
        </authorList>
    </citation>
    <scope>NUCLEOTIDE SEQUENCE</scope>
    <source>
        <strain evidence="3">IHI 201604</strain>
    </source>
</reference>
<evidence type="ECO:0000256" key="1">
    <source>
        <dbReference type="SAM" id="MobiDB-lite"/>
    </source>
</evidence>
<dbReference type="OrthoDB" id="3561681at2759"/>
<evidence type="ECO:0000313" key="4">
    <source>
        <dbReference type="Proteomes" id="UP000722485"/>
    </source>
</evidence>
<dbReference type="AlphaFoldDB" id="A0A9P5LDR4"/>
<evidence type="ECO:0000313" key="3">
    <source>
        <dbReference type="EMBL" id="KAF7547218.1"/>
    </source>
</evidence>
<gene>
    <name evidence="3" type="ORF">G7Z17_g7895</name>
</gene>
<proteinExistence type="predicted"/>
<dbReference type="Proteomes" id="UP000722485">
    <property type="component" value="Unassembled WGS sequence"/>
</dbReference>
<evidence type="ECO:0000256" key="2">
    <source>
        <dbReference type="SAM" id="Phobius"/>
    </source>
</evidence>
<name>A0A9P5LDR4_9HYPO</name>
<keyword evidence="2" id="KW-0472">Membrane</keyword>
<sequence>MDWPHDNVGFSESDLTTVFKYAPRDSTVVSMLASNQPALGTLHASNPAPINNALMRATVYNCRSSNAWETDLALSETYFPESSLTFAILYGCTASIEKDIIERLSFVREEATHPVLMPGIFAELERSRHRKLVQSSIAELEEKILELDMNSDDVDTVKRAATDKKNVAKRTAWLDTTYLRNGLMSWSTQLGRMIQSLKELENATSRKRSVPLFRNYRAADQTPECTRRIDTDIGTDSMMSPFRPEAPNLDSDSSLNDDVPRGDERHEDDTEVDIFQQGDSNGIKIGNIDSQSTFLAGIFSMSFFDWNSGSSGGVVVSKYVWIYVVIAVILTLLTVGVWYYLSVLRPRRLADRWNEEDDEEDSLV</sequence>
<dbReference type="EMBL" id="JAANBB010000185">
    <property type="protein sequence ID" value="KAF7547218.1"/>
    <property type="molecule type" value="Genomic_DNA"/>
</dbReference>
<protein>
    <submittedName>
        <fullName evidence="3">Uncharacterized protein</fullName>
    </submittedName>
</protein>
<feature type="region of interest" description="Disordered" evidence="1">
    <location>
        <begin position="231"/>
        <end position="271"/>
    </location>
</feature>